<evidence type="ECO:0000313" key="2">
    <source>
        <dbReference type="EMBL" id="KAF6119579.1"/>
    </source>
</evidence>
<dbReference type="EMBL" id="JABVXQ010000003">
    <property type="protein sequence ID" value="KAF6119579.1"/>
    <property type="molecule type" value="Genomic_DNA"/>
</dbReference>
<protein>
    <submittedName>
        <fullName evidence="2">Uncharacterized protein</fullName>
    </submittedName>
</protein>
<sequence length="174" mass="18390">MNSWGFASPTMNGDHLIAGALQTRGACPWPGLPSLLPSLRLGAGHFCWPRWARRAAHQRSPWPPASRRAPLPHREGGSYPGSAWQPPSKRACGPGAGVTDSRTSQGPGCTDRAGWKQRGGSMTLFQCQEAGVAGLGVDWGMSLPLLKGDVLPQISCSPWECGPASSGLPVLKRS</sequence>
<dbReference type="AlphaFoldDB" id="A0A834AZ58"/>
<evidence type="ECO:0000256" key="1">
    <source>
        <dbReference type="SAM" id="MobiDB-lite"/>
    </source>
</evidence>
<proteinExistence type="predicted"/>
<name>A0A834AZ58_9CHIR</name>
<reference evidence="2 3" key="1">
    <citation type="journal article" date="2020" name="Nature">
        <title>Six reference-quality genomes reveal evolution of bat adaptations.</title>
        <authorList>
            <person name="Jebb D."/>
            <person name="Huang Z."/>
            <person name="Pippel M."/>
            <person name="Hughes G.M."/>
            <person name="Lavrichenko K."/>
            <person name="Devanna P."/>
            <person name="Winkler S."/>
            <person name="Jermiin L.S."/>
            <person name="Skirmuntt E.C."/>
            <person name="Katzourakis A."/>
            <person name="Burkitt-Gray L."/>
            <person name="Ray D.A."/>
            <person name="Sullivan K.A.M."/>
            <person name="Roscito J.G."/>
            <person name="Kirilenko B.M."/>
            <person name="Davalos L.M."/>
            <person name="Corthals A.P."/>
            <person name="Power M.L."/>
            <person name="Jones G."/>
            <person name="Ransome R.D."/>
            <person name="Dechmann D.K.N."/>
            <person name="Locatelli A.G."/>
            <person name="Puechmaille S.J."/>
            <person name="Fedrigo O."/>
            <person name="Jarvis E.D."/>
            <person name="Hiller M."/>
            <person name="Vernes S.C."/>
            <person name="Myers E.W."/>
            <person name="Teeling E.C."/>
        </authorList>
    </citation>
    <scope>NUCLEOTIDE SEQUENCE [LARGE SCALE GENOMIC DNA]</scope>
    <source>
        <strain evidence="2">Bat1K_MPI-CBG_1</strain>
    </source>
</reference>
<organism evidence="2 3">
    <name type="scientific">Phyllostomus discolor</name>
    <name type="common">pale spear-nosed bat</name>
    <dbReference type="NCBI Taxonomy" id="89673"/>
    <lineage>
        <taxon>Eukaryota</taxon>
        <taxon>Metazoa</taxon>
        <taxon>Chordata</taxon>
        <taxon>Craniata</taxon>
        <taxon>Vertebrata</taxon>
        <taxon>Euteleostomi</taxon>
        <taxon>Mammalia</taxon>
        <taxon>Eutheria</taxon>
        <taxon>Laurasiatheria</taxon>
        <taxon>Chiroptera</taxon>
        <taxon>Yangochiroptera</taxon>
        <taxon>Phyllostomidae</taxon>
        <taxon>Phyllostominae</taxon>
        <taxon>Phyllostomus</taxon>
    </lineage>
</organism>
<accession>A0A834AZ58</accession>
<gene>
    <name evidence="2" type="ORF">HJG60_010060</name>
</gene>
<dbReference type="Proteomes" id="UP000664940">
    <property type="component" value="Unassembled WGS sequence"/>
</dbReference>
<comment type="caution">
    <text evidence="2">The sequence shown here is derived from an EMBL/GenBank/DDBJ whole genome shotgun (WGS) entry which is preliminary data.</text>
</comment>
<evidence type="ECO:0000313" key="3">
    <source>
        <dbReference type="Proteomes" id="UP000664940"/>
    </source>
</evidence>
<feature type="region of interest" description="Disordered" evidence="1">
    <location>
        <begin position="58"/>
        <end position="111"/>
    </location>
</feature>